<evidence type="ECO:0000313" key="2">
    <source>
        <dbReference type="Proteomes" id="UP000000268"/>
    </source>
</evidence>
<dbReference type="RefSeq" id="WP_012161057.1">
    <property type="nucleotide sequence ID" value="NC_009925.1"/>
</dbReference>
<organism evidence="1 2">
    <name type="scientific">Acaryochloris marina (strain MBIC 11017)</name>
    <dbReference type="NCBI Taxonomy" id="329726"/>
    <lineage>
        <taxon>Bacteria</taxon>
        <taxon>Bacillati</taxon>
        <taxon>Cyanobacteriota</taxon>
        <taxon>Cyanophyceae</taxon>
        <taxon>Acaryochloridales</taxon>
        <taxon>Acaryochloridaceae</taxon>
        <taxon>Acaryochloris</taxon>
    </lineage>
</organism>
<dbReference type="HOGENOM" id="CLU_3039280_0_0_3"/>
<protein>
    <submittedName>
        <fullName evidence="1">Uncharacterized protein</fullName>
    </submittedName>
</protein>
<keyword evidence="2" id="KW-1185">Reference proteome</keyword>
<evidence type="ECO:0000313" key="1">
    <source>
        <dbReference type="EMBL" id="ABW25447.1"/>
    </source>
</evidence>
<accession>B0CA07</accession>
<gene>
    <name evidence="1" type="ordered locus">AM1_0390</name>
</gene>
<name>B0CA07_ACAM1</name>
<dbReference type="EMBL" id="CP000828">
    <property type="protein sequence ID" value="ABW25447.1"/>
    <property type="molecule type" value="Genomic_DNA"/>
</dbReference>
<dbReference type="KEGG" id="amr:AM1_0390"/>
<dbReference type="Proteomes" id="UP000000268">
    <property type="component" value="Chromosome"/>
</dbReference>
<dbReference type="STRING" id="329726.AM1_0390"/>
<sequence>MKRKFSTPKLTAFGSLVGITQEFDDEAREFEEQFEEVDDDFESAAVIAPELDDG</sequence>
<reference evidence="1 2" key="1">
    <citation type="journal article" date="2008" name="Proc. Natl. Acad. Sci. U.S.A.">
        <title>Niche adaptation and genome expansion in the chlorophyll d-producing cyanobacterium Acaryochloris marina.</title>
        <authorList>
            <person name="Swingley W.D."/>
            <person name="Chen M."/>
            <person name="Cheung P.C."/>
            <person name="Conrad A.L."/>
            <person name="Dejesa L.C."/>
            <person name="Hao J."/>
            <person name="Honchak B.M."/>
            <person name="Karbach L.E."/>
            <person name="Kurdoglu A."/>
            <person name="Lahiri S."/>
            <person name="Mastrian S.D."/>
            <person name="Miyashita H."/>
            <person name="Page L."/>
            <person name="Ramakrishna P."/>
            <person name="Satoh S."/>
            <person name="Sattley W.M."/>
            <person name="Shimada Y."/>
            <person name="Taylor H.L."/>
            <person name="Tomo T."/>
            <person name="Tsuchiya T."/>
            <person name="Wang Z.T."/>
            <person name="Raymond J."/>
            <person name="Mimuro M."/>
            <person name="Blankenship R.E."/>
            <person name="Touchman J.W."/>
        </authorList>
    </citation>
    <scope>NUCLEOTIDE SEQUENCE [LARGE SCALE GENOMIC DNA]</scope>
    <source>
        <strain evidence="2">MBIC 11017</strain>
    </source>
</reference>
<proteinExistence type="predicted"/>
<dbReference type="AlphaFoldDB" id="B0CA07"/>